<protein>
    <submittedName>
        <fullName evidence="2">CarboxypepD_reg-like domain-containing protein</fullName>
    </submittedName>
</protein>
<accession>A0A1H7XC54</accession>
<dbReference type="Proteomes" id="UP000198521">
    <property type="component" value="Unassembled WGS sequence"/>
</dbReference>
<dbReference type="Pfam" id="PF13715">
    <property type="entry name" value="CarbopepD_reg_2"/>
    <property type="match status" value="1"/>
</dbReference>
<proteinExistence type="predicted"/>
<reference evidence="3" key="1">
    <citation type="submission" date="2016-10" db="EMBL/GenBank/DDBJ databases">
        <authorList>
            <person name="Varghese N."/>
            <person name="Submissions S."/>
        </authorList>
    </citation>
    <scope>NUCLEOTIDE SEQUENCE [LARGE SCALE GENOMIC DNA]</scope>
    <source>
        <strain evidence="3">DSM 25232 / NCIMB 14723 / 92V</strain>
    </source>
</reference>
<dbReference type="EMBL" id="FOAB01000014">
    <property type="protein sequence ID" value="SEM31245.1"/>
    <property type="molecule type" value="Genomic_DNA"/>
</dbReference>
<dbReference type="FunFam" id="2.60.40.1120:FF:000003">
    <property type="entry name" value="Outer membrane protein Omp121"/>
    <property type="match status" value="1"/>
</dbReference>
<feature type="non-terminal residue" evidence="2">
    <location>
        <position position="136"/>
    </location>
</feature>
<keyword evidence="3" id="KW-1185">Reference proteome</keyword>
<keyword evidence="1" id="KW-0732">Signal</keyword>
<evidence type="ECO:0000256" key="1">
    <source>
        <dbReference type="SAM" id="SignalP"/>
    </source>
</evidence>
<dbReference type="Gene3D" id="2.60.40.1120">
    <property type="entry name" value="Carboxypeptidase-like, regulatory domain"/>
    <property type="match status" value="1"/>
</dbReference>
<dbReference type="RefSeq" id="WP_170837164.1">
    <property type="nucleotide sequence ID" value="NZ_FOAB01000014.1"/>
</dbReference>
<dbReference type="AlphaFoldDB" id="A0A1H7XC54"/>
<organism evidence="2 3">
    <name type="scientific">Aquimarina amphilecti</name>
    <dbReference type="NCBI Taxonomy" id="1038014"/>
    <lineage>
        <taxon>Bacteria</taxon>
        <taxon>Pseudomonadati</taxon>
        <taxon>Bacteroidota</taxon>
        <taxon>Flavobacteriia</taxon>
        <taxon>Flavobacteriales</taxon>
        <taxon>Flavobacteriaceae</taxon>
        <taxon>Aquimarina</taxon>
    </lineage>
</organism>
<evidence type="ECO:0000313" key="3">
    <source>
        <dbReference type="Proteomes" id="UP000198521"/>
    </source>
</evidence>
<sequence>MNHKITIALLLSLFYHFSSYAQESYELTGTVTSIETNTPIPGVSVLVIGSSTGAVTDFDGKYSINVKSGDVLQFSYIGLTTKDITISGQTTLNISMEEDSEALEEIVVVGYGSQRKSDVTGSVSSVKSDELTAFPV</sequence>
<feature type="signal peptide" evidence="1">
    <location>
        <begin position="1"/>
        <end position="21"/>
    </location>
</feature>
<evidence type="ECO:0000313" key="2">
    <source>
        <dbReference type="EMBL" id="SEM31245.1"/>
    </source>
</evidence>
<dbReference type="SUPFAM" id="SSF49464">
    <property type="entry name" value="Carboxypeptidase regulatory domain-like"/>
    <property type="match status" value="1"/>
</dbReference>
<dbReference type="InterPro" id="IPR008969">
    <property type="entry name" value="CarboxyPept-like_regulatory"/>
</dbReference>
<dbReference type="SUPFAM" id="SSF56935">
    <property type="entry name" value="Porins"/>
    <property type="match status" value="1"/>
</dbReference>
<gene>
    <name evidence="2" type="ORF">SAMN04487910_4696</name>
</gene>
<name>A0A1H7XC54_AQUAM</name>
<feature type="chain" id="PRO_5011491466" evidence="1">
    <location>
        <begin position="22"/>
        <end position="136"/>
    </location>
</feature>
<dbReference type="STRING" id="1038014.SAMN04487910_4696"/>